<proteinExistence type="predicted"/>
<evidence type="ECO:0000313" key="7">
    <source>
        <dbReference type="EMBL" id="CAF4127645.1"/>
    </source>
</evidence>
<organism evidence="5 8">
    <name type="scientific">Rotaria magnacalcarata</name>
    <dbReference type="NCBI Taxonomy" id="392030"/>
    <lineage>
        <taxon>Eukaryota</taxon>
        <taxon>Metazoa</taxon>
        <taxon>Spiralia</taxon>
        <taxon>Gnathifera</taxon>
        <taxon>Rotifera</taxon>
        <taxon>Eurotatoria</taxon>
        <taxon>Bdelloidea</taxon>
        <taxon>Philodinida</taxon>
        <taxon>Philodinidae</taxon>
        <taxon>Rotaria</taxon>
    </lineage>
</organism>
<sequence length="463" mass="53379">MNFIRSKLSKKNRNEADKSATASGACASPKIDDENQSGNGLSIEYFQIQLLLDCLMRLTYNSSDYEELIIMCAEQIADDRHDLHMLQEFQNKYSSDRALWWYLQECFLYKILNYSLESQDIRNLFLFRKILFDIGQQIQEHRCSRPLHVYRSQWIPNALLNKWISSMGQCVVINSFLSATTNAEVALAFLNSSQTVKADYCRVLIEIDADPRVPGSKPFVQIGSFQYAADKNEVLFMFGSIFMINNITCGDNDLYTIEMSLYSDNEHEFKQVFEDMKTKYGDGELDLLTFVQVLYDLDKFDEAEEYTNRCLKALPSNHNNVLRCFNLLGSIALARADFDTSLKWYNQALEFQTKMLPKYGNPRAADTHESIGDVYWKQGSYDLALKHYFNSLDIKKATLPAQHPTIAATLENIGRIYESKRDFQLALDYFLKAKAIYGRGSTTTHDKVAQIEEHIRRILQNPA</sequence>
<dbReference type="PANTHER" id="PTHR45641:SF19">
    <property type="entry name" value="NEPHROCYSTIN-3"/>
    <property type="match status" value="1"/>
</dbReference>
<dbReference type="Gene3D" id="1.25.40.10">
    <property type="entry name" value="Tetratricopeptide repeat domain"/>
    <property type="match status" value="1"/>
</dbReference>
<dbReference type="Proteomes" id="UP000663855">
    <property type="component" value="Unassembled WGS sequence"/>
</dbReference>
<dbReference type="Pfam" id="PF13424">
    <property type="entry name" value="TPR_12"/>
    <property type="match status" value="2"/>
</dbReference>
<evidence type="ECO:0008006" key="9">
    <source>
        <dbReference type="Google" id="ProtNLM"/>
    </source>
</evidence>
<feature type="region of interest" description="Disordered" evidence="4">
    <location>
        <begin position="11"/>
        <end position="31"/>
    </location>
</feature>
<dbReference type="SMART" id="SM00028">
    <property type="entry name" value="TPR"/>
    <property type="match status" value="4"/>
</dbReference>
<dbReference type="AlphaFoldDB" id="A0A814L2L0"/>
<dbReference type="EMBL" id="CAJNOV010001345">
    <property type="protein sequence ID" value="CAF1058628.1"/>
    <property type="molecule type" value="Genomic_DNA"/>
</dbReference>
<dbReference type="EMBL" id="CAJOBH010008946">
    <property type="protein sequence ID" value="CAF4127645.1"/>
    <property type="molecule type" value="Genomic_DNA"/>
</dbReference>
<dbReference type="InterPro" id="IPR019734">
    <property type="entry name" value="TPR_rpt"/>
</dbReference>
<dbReference type="PANTHER" id="PTHR45641">
    <property type="entry name" value="TETRATRICOPEPTIDE REPEAT PROTEIN (AFU_ORTHOLOGUE AFUA_6G03870)"/>
    <property type="match status" value="1"/>
</dbReference>
<reference evidence="5" key="1">
    <citation type="submission" date="2021-02" db="EMBL/GenBank/DDBJ databases">
        <authorList>
            <person name="Nowell W R."/>
        </authorList>
    </citation>
    <scope>NUCLEOTIDE SEQUENCE</scope>
</reference>
<dbReference type="Proteomes" id="UP000681967">
    <property type="component" value="Unassembled WGS sequence"/>
</dbReference>
<feature type="repeat" description="TPR" evidence="3">
    <location>
        <begin position="365"/>
        <end position="398"/>
    </location>
</feature>
<dbReference type="EMBL" id="CAJNOW010018155">
    <property type="protein sequence ID" value="CAF1663355.1"/>
    <property type="molecule type" value="Genomic_DNA"/>
</dbReference>
<comment type="caution">
    <text evidence="5">The sequence shown here is derived from an EMBL/GenBank/DDBJ whole genome shotgun (WGS) entry which is preliminary data.</text>
</comment>
<dbReference type="OrthoDB" id="9983094at2759"/>
<dbReference type="SUPFAM" id="SSF56399">
    <property type="entry name" value="ADP-ribosylation"/>
    <property type="match status" value="1"/>
</dbReference>
<evidence type="ECO:0000313" key="8">
    <source>
        <dbReference type="Proteomes" id="UP000663855"/>
    </source>
</evidence>
<evidence type="ECO:0000313" key="6">
    <source>
        <dbReference type="EMBL" id="CAF1663355.1"/>
    </source>
</evidence>
<keyword evidence="2 3" id="KW-0802">TPR repeat</keyword>
<evidence type="ECO:0000256" key="1">
    <source>
        <dbReference type="ARBA" id="ARBA00022737"/>
    </source>
</evidence>
<keyword evidence="1" id="KW-0677">Repeat</keyword>
<dbReference type="InterPro" id="IPR011990">
    <property type="entry name" value="TPR-like_helical_dom_sf"/>
</dbReference>
<gene>
    <name evidence="7" type="ORF">BYL167_LOCUS20386</name>
    <name evidence="5" type="ORF">CJN711_LOCUS5116</name>
    <name evidence="6" type="ORF">KQP761_LOCUS32569</name>
</gene>
<name>A0A814L2L0_9BILA</name>
<evidence type="ECO:0000256" key="3">
    <source>
        <dbReference type="PROSITE-ProRule" id="PRU00339"/>
    </source>
</evidence>
<dbReference type="PROSITE" id="PS50005">
    <property type="entry name" value="TPR"/>
    <property type="match status" value="1"/>
</dbReference>
<dbReference type="Proteomes" id="UP000663834">
    <property type="component" value="Unassembled WGS sequence"/>
</dbReference>
<evidence type="ECO:0000256" key="4">
    <source>
        <dbReference type="SAM" id="MobiDB-lite"/>
    </source>
</evidence>
<evidence type="ECO:0000256" key="2">
    <source>
        <dbReference type="ARBA" id="ARBA00022803"/>
    </source>
</evidence>
<dbReference type="SUPFAM" id="SSF48452">
    <property type="entry name" value="TPR-like"/>
    <property type="match status" value="1"/>
</dbReference>
<accession>A0A814L2L0</accession>
<protein>
    <recommendedName>
        <fullName evidence="9">Mono(ADP-ribosyl)transferase</fullName>
    </recommendedName>
</protein>
<evidence type="ECO:0000313" key="5">
    <source>
        <dbReference type="EMBL" id="CAF1058628.1"/>
    </source>
</evidence>
<dbReference type="Gene3D" id="3.90.176.10">
    <property type="entry name" value="Toxin ADP-ribosyltransferase, Chain A, domain 1"/>
    <property type="match status" value="1"/>
</dbReference>